<dbReference type="EMBL" id="UINC01007897">
    <property type="protein sequence ID" value="SVA35582.1"/>
    <property type="molecule type" value="Genomic_DNA"/>
</dbReference>
<evidence type="ECO:0000256" key="1">
    <source>
        <dbReference type="SAM" id="MobiDB-lite"/>
    </source>
</evidence>
<sequence>MNWLCVRTVLSVVTLVVLVPVGAASQDARRTPWGDPDLQGTFTNKTITPLERPEELADKEYLTAEEVASQEQARLDRNERLLHAAPQRTVAGGNVGGYNNFWLDGGTRPTGRTSLIFDPPSGRMPPRTSEGARRKEVHDRAFPVDGPFASWEDLELNDRCLVWSAGPPMLPSAYNNNFLITQTPGYVAIYVEMIHDMRIIPIDGRSHLPANLRQWHGDARGHWDGDTLVVETTNLRRTEANAAAVGGDPVLLRAANGRTDDTITVTERFTRADGDTVHYSFTIEDPTQWARDWSGEFPFVALPSEELLYEYACHEGNYSMTNILGGERELERTAESQQ</sequence>
<evidence type="ECO:0000313" key="2">
    <source>
        <dbReference type="EMBL" id="SVA35582.1"/>
    </source>
</evidence>
<organism evidence="2">
    <name type="scientific">marine metagenome</name>
    <dbReference type="NCBI Taxonomy" id="408172"/>
    <lineage>
        <taxon>unclassified sequences</taxon>
        <taxon>metagenomes</taxon>
        <taxon>ecological metagenomes</taxon>
    </lineage>
</organism>
<dbReference type="AlphaFoldDB" id="A0A381V5G1"/>
<accession>A0A381V5G1</accession>
<proteinExistence type="predicted"/>
<gene>
    <name evidence="2" type="ORF">METZ01_LOCUS88436</name>
</gene>
<protein>
    <submittedName>
        <fullName evidence="2">Uncharacterized protein</fullName>
    </submittedName>
</protein>
<reference evidence="2" key="1">
    <citation type="submission" date="2018-05" db="EMBL/GenBank/DDBJ databases">
        <authorList>
            <person name="Lanie J.A."/>
            <person name="Ng W.-L."/>
            <person name="Kazmierczak K.M."/>
            <person name="Andrzejewski T.M."/>
            <person name="Davidsen T.M."/>
            <person name="Wayne K.J."/>
            <person name="Tettelin H."/>
            <person name="Glass J.I."/>
            <person name="Rusch D."/>
            <person name="Podicherti R."/>
            <person name="Tsui H.-C.T."/>
            <person name="Winkler M.E."/>
        </authorList>
    </citation>
    <scope>NUCLEOTIDE SEQUENCE</scope>
</reference>
<feature type="region of interest" description="Disordered" evidence="1">
    <location>
        <begin position="112"/>
        <end position="136"/>
    </location>
</feature>
<name>A0A381V5G1_9ZZZZ</name>
<feature type="region of interest" description="Disordered" evidence="1">
    <location>
        <begin position="27"/>
        <end position="53"/>
    </location>
</feature>